<dbReference type="RefSeq" id="WP_065140959.1">
    <property type="nucleotide sequence ID" value="NZ_LZLM01000091.1"/>
</dbReference>
<dbReference type="Proteomes" id="UP000093925">
    <property type="component" value="Unassembled WGS sequence"/>
</dbReference>
<dbReference type="PROSITE" id="PS51898">
    <property type="entry name" value="TYR_RECOMBINASE"/>
    <property type="match status" value="1"/>
</dbReference>
<dbReference type="Pfam" id="PF14657">
    <property type="entry name" value="Arm-DNA-bind_4"/>
    <property type="match status" value="1"/>
</dbReference>
<dbReference type="PANTHER" id="PTHR30349">
    <property type="entry name" value="PHAGE INTEGRASE-RELATED"/>
    <property type="match status" value="1"/>
</dbReference>
<dbReference type="EMBL" id="LZLM01000091">
    <property type="protein sequence ID" value="OBJ83542.1"/>
    <property type="molecule type" value="Genomic_DNA"/>
</dbReference>
<dbReference type="AlphaFoldDB" id="A0A1A3KEK9"/>
<keyword evidence="2" id="KW-0233">DNA recombination</keyword>
<dbReference type="PROSITE" id="PS51900">
    <property type="entry name" value="CB"/>
    <property type="match status" value="1"/>
</dbReference>
<dbReference type="InterPro" id="IPR002104">
    <property type="entry name" value="Integrase_catalytic"/>
</dbReference>
<evidence type="ECO:0000313" key="7">
    <source>
        <dbReference type="Proteomes" id="UP000093925"/>
    </source>
</evidence>
<proteinExistence type="predicted"/>
<dbReference type="Pfam" id="PF00589">
    <property type="entry name" value="Phage_integrase"/>
    <property type="match status" value="1"/>
</dbReference>
<dbReference type="InterPro" id="IPR050090">
    <property type="entry name" value="Tyrosine_recombinase_XerCD"/>
</dbReference>
<protein>
    <submittedName>
        <fullName evidence="6">Recombinase XerD</fullName>
    </submittedName>
</protein>
<dbReference type="InterPro" id="IPR028259">
    <property type="entry name" value="AP2-like_int_N"/>
</dbReference>
<dbReference type="InterPro" id="IPR010998">
    <property type="entry name" value="Integrase_recombinase_N"/>
</dbReference>
<feature type="domain" description="Tyr recombinase" evidence="4">
    <location>
        <begin position="189"/>
        <end position="385"/>
    </location>
</feature>
<dbReference type="GO" id="GO:0003677">
    <property type="term" value="F:DNA binding"/>
    <property type="evidence" value="ECO:0007669"/>
    <property type="project" value="UniProtKB-UniRule"/>
</dbReference>
<dbReference type="SUPFAM" id="SSF56349">
    <property type="entry name" value="DNA breaking-rejoining enzymes"/>
    <property type="match status" value="1"/>
</dbReference>
<evidence type="ECO:0000259" key="5">
    <source>
        <dbReference type="PROSITE" id="PS51900"/>
    </source>
</evidence>
<dbReference type="Gene3D" id="1.10.443.10">
    <property type="entry name" value="Intergrase catalytic core"/>
    <property type="match status" value="1"/>
</dbReference>
<reference evidence="6 7" key="1">
    <citation type="submission" date="2016-06" db="EMBL/GenBank/DDBJ databases">
        <authorList>
            <person name="Kjaerup R.B."/>
            <person name="Dalgaard T.S."/>
            <person name="Juul-Madsen H.R."/>
        </authorList>
    </citation>
    <scope>NUCLEOTIDE SEQUENCE [LARGE SCALE GENOMIC DNA]</scope>
    <source>
        <strain evidence="6 7">1276495.2</strain>
    </source>
</reference>
<evidence type="ECO:0000259" key="4">
    <source>
        <dbReference type="PROSITE" id="PS51898"/>
    </source>
</evidence>
<dbReference type="GO" id="GO:0006310">
    <property type="term" value="P:DNA recombination"/>
    <property type="evidence" value="ECO:0007669"/>
    <property type="project" value="UniProtKB-KW"/>
</dbReference>
<gene>
    <name evidence="6" type="ORF">A5640_18430</name>
</gene>
<dbReference type="CDD" id="cd01189">
    <property type="entry name" value="INT_ICEBs1_C_like"/>
    <property type="match status" value="1"/>
</dbReference>
<keyword evidence="1 3" id="KW-0238">DNA-binding</keyword>
<evidence type="ECO:0000313" key="6">
    <source>
        <dbReference type="EMBL" id="OBJ83542.1"/>
    </source>
</evidence>
<name>A0A1A3KEK9_MYCAS</name>
<dbReference type="Gene3D" id="1.10.150.130">
    <property type="match status" value="1"/>
</dbReference>
<sequence>MSRQQLPPQIKKLTVRDRRTGKDAVRYQLTVDVGEDPQTGRRRQVRRRYRTEKDARRALSEISDAAEKKVFVPRRTLTVGEMVKHYLAGRHDLRPTARDKKAYDLQPLVERFADVLAQRITKTDIDSLVRDLAAGGTTTAKGRKRRPWSSASVNKSLQAITGVFADAVFQGLLARNPAELVKPLPSAHKDVDTYSVAEVDMLRASFAGDRLAHAYELALVGLRRGEIAGLRWCDVDLKCKTLRIVNNRVSAGGSVSENDPKSKASRRELPLPDRLVGVLRAARRLQAKERLRLGVDAGPFDYVVSNEAGLPYAPPVVYRYWVAAVKKAGLRHLKLHGARHTAATQLALDGVAPAVIAAWLGHTDASFTMKLYTHSQPEALKSAGDTFDRVVTSRDTQQG</sequence>
<accession>A0A1A3KEK9</accession>
<dbReference type="InterPro" id="IPR044068">
    <property type="entry name" value="CB"/>
</dbReference>
<dbReference type="InterPro" id="IPR011010">
    <property type="entry name" value="DNA_brk_join_enz"/>
</dbReference>
<comment type="caution">
    <text evidence="6">The sequence shown here is derived from an EMBL/GenBank/DDBJ whole genome shotgun (WGS) entry which is preliminary data.</text>
</comment>
<dbReference type="GO" id="GO:0015074">
    <property type="term" value="P:DNA integration"/>
    <property type="evidence" value="ECO:0007669"/>
    <property type="project" value="InterPro"/>
</dbReference>
<dbReference type="InterPro" id="IPR013762">
    <property type="entry name" value="Integrase-like_cat_sf"/>
</dbReference>
<feature type="domain" description="Core-binding (CB)" evidence="5">
    <location>
        <begin position="77"/>
        <end position="168"/>
    </location>
</feature>
<organism evidence="6 7">
    <name type="scientific">Mycobacterium asiaticum</name>
    <dbReference type="NCBI Taxonomy" id="1790"/>
    <lineage>
        <taxon>Bacteria</taxon>
        <taxon>Bacillati</taxon>
        <taxon>Actinomycetota</taxon>
        <taxon>Actinomycetes</taxon>
        <taxon>Mycobacteriales</taxon>
        <taxon>Mycobacteriaceae</taxon>
        <taxon>Mycobacterium</taxon>
    </lineage>
</organism>
<dbReference type="PANTHER" id="PTHR30349:SF91">
    <property type="entry name" value="INTA PROTEIN"/>
    <property type="match status" value="1"/>
</dbReference>
<evidence type="ECO:0000256" key="1">
    <source>
        <dbReference type="ARBA" id="ARBA00023125"/>
    </source>
</evidence>
<evidence type="ECO:0000256" key="3">
    <source>
        <dbReference type="PROSITE-ProRule" id="PRU01248"/>
    </source>
</evidence>
<evidence type="ECO:0000256" key="2">
    <source>
        <dbReference type="ARBA" id="ARBA00023172"/>
    </source>
</evidence>